<keyword evidence="2" id="KW-1185">Reference proteome</keyword>
<accession>A0A4Q1SIJ7</accession>
<proteinExistence type="predicted"/>
<protein>
    <recommendedName>
        <fullName evidence="3">Baseplate protein J-like domain-containing protein</fullName>
    </recommendedName>
</protein>
<name>A0A4Q1SIJ7_9BACT</name>
<dbReference type="AlphaFoldDB" id="A0A4Q1SIJ7"/>
<dbReference type="RefSeq" id="WP_129207217.1">
    <property type="nucleotide sequence ID" value="NZ_BMGU01000001.1"/>
</dbReference>
<sequence length="562" mass="61771">MNLQTPTVLEIDRKLREDFRRRVRDYGVSTDTTDPLLAVLFRTVAQQIDEVYSDTAQLRVSLLHELMQGLHMEQYLARPAQAVVRLVQDRDEPRTLRAGTELNAVASSGERLIFSLDAAVDVSRARIALALSYQDQSLRILSGVEMSEDVQAARPSLDTVPIQLGPQPALYLAVENLSPQLLSRHGLFFELGPGTYAVQHALAHEPWWIFGSDGELSSSGLMRPERINAGLMQLRFYGDLARTENHAASARPSIPDGFYAGRQFVFPSMSAEQNLLCRVPRLLEPAMARLVNRDVSQIFHEPRFWIKIPMPPGVPALHHAISGIVLHAMTASNVFVRNQTVHFAQDGTSFPISKAGGVPEHLVAPLTVMSIENEPYDRGTRPRTRSTAGWYELSNGRLTLTPGARENGMRDTAANIRLWLTNGHLGNSVGPGDITGFASAALAGLHVAPLTAASGGTDGDTLPTEERRFANALLTRGRIVTRADLETAALAIDRRILAAAASSGVERREGGLRRVERLSLTLDPHGFSRPEVELPALKSQVEVTLRGRLVQGVDLEVQFLWN</sequence>
<comment type="caution">
    <text evidence="1">The sequence shown here is derived from an EMBL/GenBank/DDBJ whole genome shotgun (WGS) entry which is preliminary data.</text>
</comment>
<evidence type="ECO:0000313" key="1">
    <source>
        <dbReference type="EMBL" id="RXS97438.1"/>
    </source>
</evidence>
<evidence type="ECO:0000313" key="2">
    <source>
        <dbReference type="Proteomes" id="UP000290253"/>
    </source>
</evidence>
<dbReference type="EMBL" id="SDMK01000001">
    <property type="protein sequence ID" value="RXS97438.1"/>
    <property type="molecule type" value="Genomic_DNA"/>
</dbReference>
<evidence type="ECO:0008006" key="3">
    <source>
        <dbReference type="Google" id="ProtNLM"/>
    </source>
</evidence>
<reference evidence="1 2" key="1">
    <citation type="journal article" date="2016" name="Int. J. Syst. Evol. Microbiol.">
        <title>Acidipila dinghuensis sp. nov., an acidobacterium isolated from forest soil.</title>
        <authorList>
            <person name="Jiang Y.W."/>
            <person name="Wang J."/>
            <person name="Chen M.H."/>
            <person name="Lv Y.Y."/>
            <person name="Qiu L.H."/>
        </authorList>
    </citation>
    <scope>NUCLEOTIDE SEQUENCE [LARGE SCALE GENOMIC DNA]</scope>
    <source>
        <strain evidence="1 2">DHOF10</strain>
    </source>
</reference>
<gene>
    <name evidence="1" type="ORF">ESZ00_05950</name>
</gene>
<organism evidence="1 2">
    <name type="scientific">Silvibacterium dinghuense</name>
    <dbReference type="NCBI Taxonomy" id="1560006"/>
    <lineage>
        <taxon>Bacteria</taxon>
        <taxon>Pseudomonadati</taxon>
        <taxon>Acidobacteriota</taxon>
        <taxon>Terriglobia</taxon>
        <taxon>Terriglobales</taxon>
        <taxon>Acidobacteriaceae</taxon>
        <taxon>Silvibacterium</taxon>
    </lineage>
</organism>
<dbReference type="OrthoDB" id="100520at2"/>
<dbReference type="Proteomes" id="UP000290253">
    <property type="component" value="Unassembled WGS sequence"/>
</dbReference>